<protein>
    <submittedName>
        <fullName evidence="1">Uncharacterized protein</fullName>
    </submittedName>
</protein>
<keyword evidence="2" id="KW-1185">Reference proteome</keyword>
<sequence length="388" mass="44554">MGCYKSVSLEMMTKTFAQHDQQHRQPDRSFRVGSGKDSHISALLKNPPKMDSFSEVNSTLGQIDHALSSHPDQQRVLEINVHNPSPILNRVTSFLISNPPPADRTEDELDHKLVISLVMKLATLVKNGVDSVHYDCVSFFLVLVQRLSPIEQYHLFNNLFIRTLQITMHPVTVQVQNTRYHLMWVCLLSHLLSPLVNPSFIDERAGNSPSASEWMALAMTDVALPSLHYISFIIKNMSSFTHPNMVENVQSLSASLIVLTFFQPACRLPLEPLRLHHWQMEHWAAEENTNKQCRQIAYFFFLLSHKTDIDSDKTPEPFFSDRLTLFQSPRDQQRLYLRNLREEGFDDLVDTQIVRIRESSEDETDRKTVRALSLLSTPMGLNICNTDK</sequence>
<dbReference type="Proteomes" id="UP001281761">
    <property type="component" value="Unassembled WGS sequence"/>
</dbReference>
<name>A0ABQ9WZE3_9EUKA</name>
<evidence type="ECO:0000313" key="1">
    <source>
        <dbReference type="EMBL" id="KAK2944896.1"/>
    </source>
</evidence>
<gene>
    <name evidence="1" type="ORF">BLNAU_20186</name>
</gene>
<dbReference type="EMBL" id="JARBJD010000280">
    <property type="protein sequence ID" value="KAK2944896.1"/>
    <property type="molecule type" value="Genomic_DNA"/>
</dbReference>
<proteinExistence type="predicted"/>
<evidence type="ECO:0000313" key="2">
    <source>
        <dbReference type="Proteomes" id="UP001281761"/>
    </source>
</evidence>
<accession>A0ABQ9WZE3</accession>
<organism evidence="1 2">
    <name type="scientific">Blattamonas nauphoetae</name>
    <dbReference type="NCBI Taxonomy" id="2049346"/>
    <lineage>
        <taxon>Eukaryota</taxon>
        <taxon>Metamonada</taxon>
        <taxon>Preaxostyla</taxon>
        <taxon>Oxymonadida</taxon>
        <taxon>Blattamonas</taxon>
    </lineage>
</organism>
<comment type="caution">
    <text evidence="1">The sequence shown here is derived from an EMBL/GenBank/DDBJ whole genome shotgun (WGS) entry which is preliminary data.</text>
</comment>
<reference evidence="1 2" key="1">
    <citation type="journal article" date="2022" name="bioRxiv">
        <title>Genomics of Preaxostyla Flagellates Illuminates Evolutionary Transitions and the Path Towards Mitochondrial Loss.</title>
        <authorList>
            <person name="Novak L.V.F."/>
            <person name="Treitli S.C."/>
            <person name="Pyrih J."/>
            <person name="Halakuc P."/>
            <person name="Pipaliya S.V."/>
            <person name="Vacek V."/>
            <person name="Brzon O."/>
            <person name="Soukal P."/>
            <person name="Eme L."/>
            <person name="Dacks J.B."/>
            <person name="Karnkowska A."/>
            <person name="Elias M."/>
            <person name="Hampl V."/>
        </authorList>
    </citation>
    <scope>NUCLEOTIDE SEQUENCE [LARGE SCALE GENOMIC DNA]</scope>
    <source>
        <strain evidence="1">NAU3</strain>
        <tissue evidence="1">Gut</tissue>
    </source>
</reference>